<feature type="compositionally biased region" description="Pro residues" evidence="1">
    <location>
        <begin position="382"/>
        <end position="392"/>
    </location>
</feature>
<feature type="compositionally biased region" description="Acidic residues" evidence="1">
    <location>
        <begin position="368"/>
        <end position="381"/>
    </location>
</feature>
<evidence type="ECO:0000313" key="3">
    <source>
        <dbReference type="EMBL" id="RAL22261.1"/>
    </source>
</evidence>
<accession>A0A328C4L3</accession>
<evidence type="ECO:0000256" key="2">
    <source>
        <dbReference type="SAM" id="SignalP"/>
    </source>
</evidence>
<keyword evidence="4" id="KW-1185">Reference proteome</keyword>
<evidence type="ECO:0000256" key="1">
    <source>
        <dbReference type="SAM" id="MobiDB-lite"/>
    </source>
</evidence>
<protein>
    <submittedName>
        <fullName evidence="3">Uncharacterized protein</fullName>
    </submittedName>
</protein>
<evidence type="ECO:0000313" key="4">
    <source>
        <dbReference type="Proteomes" id="UP000249169"/>
    </source>
</evidence>
<feature type="chain" id="PRO_5016239041" evidence="2">
    <location>
        <begin position="25"/>
        <end position="408"/>
    </location>
</feature>
<comment type="caution">
    <text evidence="3">The sequence shown here is derived from an EMBL/GenBank/DDBJ whole genome shotgun (WGS) entry which is preliminary data.</text>
</comment>
<proteinExistence type="predicted"/>
<reference evidence="3 4" key="1">
    <citation type="submission" date="2018-05" db="EMBL/GenBank/DDBJ databases">
        <title>Lujinxingia marina gen. nov. sp. nov., a new facultative anaerobic member of the class Deltaproteobacteria, and proposal of Lujinxingaceae fam. nov.</title>
        <authorList>
            <person name="Li C.-M."/>
        </authorList>
    </citation>
    <scope>NUCLEOTIDE SEQUENCE [LARGE SCALE GENOMIC DNA]</scope>
    <source>
        <strain evidence="3 4">B210</strain>
    </source>
</reference>
<gene>
    <name evidence="3" type="ORF">DL240_10430</name>
</gene>
<name>A0A328C4L3_9DELT</name>
<feature type="compositionally biased region" description="Polar residues" evidence="1">
    <location>
        <begin position="399"/>
        <end position="408"/>
    </location>
</feature>
<organism evidence="3 4">
    <name type="scientific">Lujinxingia litoralis</name>
    <dbReference type="NCBI Taxonomy" id="2211119"/>
    <lineage>
        <taxon>Bacteria</taxon>
        <taxon>Deltaproteobacteria</taxon>
        <taxon>Bradymonadales</taxon>
        <taxon>Lujinxingiaceae</taxon>
        <taxon>Lujinxingia</taxon>
    </lineage>
</organism>
<keyword evidence="2" id="KW-0732">Signal</keyword>
<feature type="compositionally biased region" description="Polar residues" evidence="1">
    <location>
        <begin position="341"/>
        <end position="356"/>
    </location>
</feature>
<dbReference type="OrthoDB" id="5494880at2"/>
<dbReference type="RefSeq" id="WP_111729832.1">
    <property type="nucleotide sequence ID" value="NZ_QHKO01000004.1"/>
</dbReference>
<dbReference type="AlphaFoldDB" id="A0A328C4L3"/>
<feature type="signal peptide" evidence="2">
    <location>
        <begin position="1"/>
        <end position="24"/>
    </location>
</feature>
<dbReference type="EMBL" id="QHKO01000004">
    <property type="protein sequence ID" value="RAL22261.1"/>
    <property type="molecule type" value="Genomic_DNA"/>
</dbReference>
<dbReference type="Proteomes" id="UP000249169">
    <property type="component" value="Unassembled WGS sequence"/>
</dbReference>
<sequence>MPRHALLIAALICSLIGVWSCASAPPPEPEAPACEDCIQPPLRRAELLVHLAAEQATIAQRMSYTGNAPRPITEIAHGPTPEHPHREPAILESAEGPYQGRLGWHTVSVDPVNTEGIAQRRLRGRATHAAHCFFAERPNAHSPIFALFTTHDARQGDILYVGRHDIDLARVKVALDHKRAPIRVVRTEQRCAFRDDQNLAGAIVFSYTRQDLSPPENGPFFGVVLVSLSEVRYPTGKTATVEWQAAGGRFAGDAETRQVQIEHYEAPTARLIGPFASEVAAMEAAEAQIPAGRFRLRPEHTFVRMPPQSYLGGQPDEFCPVRANCEVEEPRQAPDEVAENQPETTAISTAEDSPQSDAEAEATAATDATEEPETEATEEPEAAPPKAPPAPRVAPDTPAPSSAFPTRP</sequence>
<feature type="region of interest" description="Disordered" evidence="1">
    <location>
        <begin position="329"/>
        <end position="408"/>
    </location>
</feature>